<dbReference type="CDD" id="cd00190">
    <property type="entry name" value="Tryp_SPc"/>
    <property type="match status" value="1"/>
</dbReference>
<dbReference type="Pfam" id="PF00089">
    <property type="entry name" value="Trypsin"/>
    <property type="match status" value="1"/>
</dbReference>
<evidence type="ECO:0000313" key="7">
    <source>
        <dbReference type="Proteomes" id="UP001241758"/>
    </source>
</evidence>
<proteinExistence type="inferred from homology"/>
<evidence type="ECO:0000256" key="3">
    <source>
        <dbReference type="ARBA" id="ARBA00023157"/>
    </source>
</evidence>
<protein>
    <submittedName>
        <fullName evidence="6">Trypsin-like serine protease</fullName>
        <ecNumber evidence="6">3.4.21.-</ecNumber>
    </submittedName>
</protein>
<gene>
    <name evidence="6" type="ORF">QLQ12_44175</name>
</gene>
<dbReference type="SMART" id="SM00495">
    <property type="entry name" value="ChtBD3"/>
    <property type="match status" value="1"/>
</dbReference>
<reference evidence="6 7" key="1">
    <citation type="submission" date="2023-05" db="EMBL/GenBank/DDBJ databases">
        <title>Actinoplanes sp. NEAU-A12 genome sequencing.</title>
        <authorList>
            <person name="Wang Z.-S."/>
        </authorList>
    </citation>
    <scope>NUCLEOTIDE SEQUENCE [LARGE SCALE GENOMIC DNA]</scope>
    <source>
        <strain evidence="6 7">NEAU-A12</strain>
    </source>
</reference>
<keyword evidence="7" id="KW-1185">Reference proteome</keyword>
<dbReference type="InterPro" id="IPR001314">
    <property type="entry name" value="Peptidase_S1A"/>
</dbReference>
<keyword evidence="2 6" id="KW-0378">Hydrolase</keyword>
<evidence type="ECO:0000256" key="2">
    <source>
        <dbReference type="ARBA" id="ARBA00022801"/>
    </source>
</evidence>
<dbReference type="InterPro" id="IPR001254">
    <property type="entry name" value="Trypsin_dom"/>
</dbReference>
<dbReference type="GO" id="GO:0016787">
    <property type="term" value="F:hydrolase activity"/>
    <property type="evidence" value="ECO:0007669"/>
    <property type="project" value="UniProtKB-KW"/>
</dbReference>
<dbReference type="RefSeq" id="WP_282767066.1">
    <property type="nucleotide sequence ID" value="NZ_JASCTH010000049.1"/>
</dbReference>
<comment type="caution">
    <text evidence="6">The sequence shown here is derived from an EMBL/GenBank/DDBJ whole genome shotgun (WGS) entry which is preliminary data.</text>
</comment>
<organism evidence="6 7">
    <name type="scientific">Actinoplanes sandaracinus</name>
    <dbReference type="NCBI Taxonomy" id="3045177"/>
    <lineage>
        <taxon>Bacteria</taxon>
        <taxon>Bacillati</taxon>
        <taxon>Actinomycetota</taxon>
        <taxon>Actinomycetes</taxon>
        <taxon>Micromonosporales</taxon>
        <taxon>Micromonosporaceae</taxon>
        <taxon>Actinoplanes</taxon>
    </lineage>
</organism>
<dbReference type="InterPro" id="IPR043504">
    <property type="entry name" value="Peptidase_S1_PA_chymotrypsin"/>
</dbReference>
<accession>A0ABT6X0S3</accession>
<dbReference type="CDD" id="cd12214">
    <property type="entry name" value="ChiA1_BD"/>
    <property type="match status" value="1"/>
</dbReference>
<dbReference type="Gene3D" id="2.10.10.20">
    <property type="entry name" value="Carbohydrate-binding module superfamily 5/12"/>
    <property type="match status" value="1"/>
</dbReference>
<feature type="chain" id="PRO_5046233731" evidence="4">
    <location>
        <begin position="26"/>
        <end position="306"/>
    </location>
</feature>
<dbReference type="SUPFAM" id="SSF51055">
    <property type="entry name" value="Carbohydrate binding domain"/>
    <property type="match status" value="1"/>
</dbReference>
<sequence length="306" mass="31142">MRLRQLSMPLLVAAFVGLTAPAAGAADGNRPPPVDPRIVGGQPATEAYPFAASLQSRSGGHFCGAALIRPDWLLTARHCVQGTTPSNVRARIGSNDRTSGGTVKMAVRIVTNPAGASDVAVVQLSSPVPYPPVAIAPSVPIGAQIRLLGWGATRDPHPGPPPTVLQQLDTTVLPDSRCGTGGPQLCVGNVDGWRGACYGDSGGPAVLRAGGGWRLAGTTTGGTSAVCGQGPSIYMDAATHRGWIESVVGGSTPPTDPPPGGTWAAYTAYTAGAVVTYGGTGYRALQAHTSAPGWEPPHTPALWQPL</sequence>
<name>A0ABT6X0S3_9ACTN</name>
<dbReference type="PANTHER" id="PTHR24276:SF98">
    <property type="entry name" value="FI18310P1-RELATED"/>
    <property type="match status" value="1"/>
</dbReference>
<dbReference type="Gene3D" id="2.40.10.10">
    <property type="entry name" value="Trypsin-like serine proteases"/>
    <property type="match status" value="1"/>
</dbReference>
<keyword evidence="3" id="KW-1015">Disulfide bond</keyword>
<evidence type="ECO:0000256" key="4">
    <source>
        <dbReference type="SAM" id="SignalP"/>
    </source>
</evidence>
<feature type="domain" description="Peptidase S1" evidence="5">
    <location>
        <begin position="38"/>
        <end position="249"/>
    </location>
</feature>
<dbReference type="InterPro" id="IPR003610">
    <property type="entry name" value="CBM5/12"/>
</dbReference>
<dbReference type="SUPFAM" id="SSF50494">
    <property type="entry name" value="Trypsin-like serine proteases"/>
    <property type="match status" value="1"/>
</dbReference>
<dbReference type="EC" id="3.4.21.-" evidence="6"/>
<dbReference type="InterPro" id="IPR050430">
    <property type="entry name" value="Peptidase_S1"/>
</dbReference>
<dbReference type="Pfam" id="PF02839">
    <property type="entry name" value="CBM_5_12"/>
    <property type="match status" value="1"/>
</dbReference>
<dbReference type="EMBL" id="JASCTH010000049">
    <property type="protein sequence ID" value="MDI6105600.1"/>
    <property type="molecule type" value="Genomic_DNA"/>
</dbReference>
<comment type="similarity">
    <text evidence="1">Belongs to the peptidase S1 family.</text>
</comment>
<dbReference type="PRINTS" id="PR00722">
    <property type="entry name" value="CHYMOTRYPSIN"/>
</dbReference>
<dbReference type="SMART" id="SM00020">
    <property type="entry name" value="Tryp_SPc"/>
    <property type="match status" value="1"/>
</dbReference>
<feature type="signal peptide" evidence="4">
    <location>
        <begin position="1"/>
        <end position="25"/>
    </location>
</feature>
<dbReference type="PANTHER" id="PTHR24276">
    <property type="entry name" value="POLYSERASE-RELATED"/>
    <property type="match status" value="1"/>
</dbReference>
<dbReference type="InterPro" id="IPR009003">
    <property type="entry name" value="Peptidase_S1_PA"/>
</dbReference>
<dbReference type="PROSITE" id="PS50240">
    <property type="entry name" value="TRYPSIN_DOM"/>
    <property type="match status" value="1"/>
</dbReference>
<keyword evidence="4" id="KW-0732">Signal</keyword>
<evidence type="ECO:0000313" key="6">
    <source>
        <dbReference type="EMBL" id="MDI6105600.1"/>
    </source>
</evidence>
<dbReference type="Proteomes" id="UP001241758">
    <property type="component" value="Unassembled WGS sequence"/>
</dbReference>
<dbReference type="InterPro" id="IPR036573">
    <property type="entry name" value="CBM_sf_5/12"/>
</dbReference>
<evidence type="ECO:0000256" key="1">
    <source>
        <dbReference type="ARBA" id="ARBA00007664"/>
    </source>
</evidence>
<evidence type="ECO:0000259" key="5">
    <source>
        <dbReference type="PROSITE" id="PS50240"/>
    </source>
</evidence>